<dbReference type="Proteomes" id="UP000536835">
    <property type="component" value="Unassembled WGS sequence"/>
</dbReference>
<protein>
    <submittedName>
        <fullName evidence="1">RepB family plasmid replication initiator protein</fullName>
    </submittedName>
</protein>
<dbReference type="EMBL" id="JABFCX010000003">
    <property type="protein sequence ID" value="NNU17372.1"/>
    <property type="molecule type" value="Genomic_DNA"/>
</dbReference>
<dbReference type="Pfam" id="PF10134">
    <property type="entry name" value="RPA"/>
    <property type="match status" value="1"/>
</dbReference>
<dbReference type="RefSeq" id="WP_173200732.1">
    <property type="nucleotide sequence ID" value="NZ_JABFCX010000003.1"/>
</dbReference>
<proteinExistence type="predicted"/>
<dbReference type="Gene3D" id="1.10.10.10">
    <property type="entry name" value="Winged helix-like DNA-binding domain superfamily/Winged helix DNA-binding domain"/>
    <property type="match status" value="1"/>
</dbReference>
<gene>
    <name evidence="1" type="ORF">HK107_13655</name>
</gene>
<name>A0A7Y3RNK3_9PROT</name>
<sequence>MAEQMTLAELDSPLHGQVKGERSVMAFPFFALSKGRRMQPITYADDYVSIEVRPSQTGVATIYDKEILLYIASLLVSQMKSQQTPSQEYSFTAHDFLRVIGGNRSARSYQRIHGALERLQGTQIKTNIEAGGEGEDGFFSWVSEAKMSYTKTADGGKRLNRVKVRLCDWLYRALIKDQKILTYDSNYFQLSPIERRLYELARVHCGQQRFFHIGLAKLQKKVGSEDRMAKFKSALREIEVRQPIPEYDLVVVDDPHSDGARMISSAGFGSAISKRNPMVLFRPKGRPRASARRVEVKLPADQTSQPKALPVAEPAEIADLEVSSYALEQASRLFPGYDKYGVLEEWKRWAEGKEAPRRPDAAFLAFFSTYAKRNPLPN</sequence>
<comment type="caution">
    <text evidence="1">The sequence shown here is derived from an EMBL/GenBank/DDBJ whole genome shotgun (WGS) entry which is preliminary data.</text>
</comment>
<organism evidence="1 2">
    <name type="scientific">Parvularcula mediterranea</name>
    <dbReference type="NCBI Taxonomy" id="2732508"/>
    <lineage>
        <taxon>Bacteria</taxon>
        <taxon>Pseudomonadati</taxon>
        <taxon>Pseudomonadota</taxon>
        <taxon>Alphaproteobacteria</taxon>
        <taxon>Parvularculales</taxon>
        <taxon>Parvularculaceae</taxon>
        <taxon>Parvularcula</taxon>
    </lineage>
</organism>
<evidence type="ECO:0000313" key="1">
    <source>
        <dbReference type="EMBL" id="NNU17372.1"/>
    </source>
</evidence>
<dbReference type="InterPro" id="IPR018777">
    <property type="entry name" value="Replication_initiator_prot_A"/>
</dbReference>
<dbReference type="InterPro" id="IPR036388">
    <property type="entry name" value="WH-like_DNA-bd_sf"/>
</dbReference>
<evidence type="ECO:0000313" key="2">
    <source>
        <dbReference type="Proteomes" id="UP000536835"/>
    </source>
</evidence>
<keyword evidence="2" id="KW-1185">Reference proteome</keyword>
<accession>A0A7Y3RNK3</accession>
<dbReference type="AlphaFoldDB" id="A0A7Y3RNK3"/>
<reference evidence="1 2" key="1">
    <citation type="submission" date="2020-05" db="EMBL/GenBank/DDBJ databases">
        <title>Parvularcula mediterraneae sp. nov., isolated from polypropylene straw from shallow seawater of the seashore of Laganas in Zakynthos island, Greece.</title>
        <authorList>
            <person name="Szabo I."/>
            <person name="Al-Omari J."/>
            <person name="Rado J."/>
            <person name="Szerdahelyi G.S."/>
        </authorList>
    </citation>
    <scope>NUCLEOTIDE SEQUENCE [LARGE SCALE GENOMIC DNA]</scope>
    <source>
        <strain evidence="1 2">ZS-1/3</strain>
    </source>
</reference>